<dbReference type="AlphaFoldDB" id="A0A072P2H9"/>
<evidence type="ECO:0000256" key="8">
    <source>
        <dbReference type="ARBA" id="ARBA00048679"/>
    </source>
</evidence>
<dbReference type="VEuPathDB" id="FungiDB:A1O9_09450"/>
<evidence type="ECO:0000256" key="6">
    <source>
        <dbReference type="ARBA" id="ARBA00022840"/>
    </source>
</evidence>
<comment type="catalytic activity">
    <reaction evidence="8">
        <text>L-seryl-[protein] + ATP = O-phospho-L-seryl-[protein] + ADP + H(+)</text>
        <dbReference type="Rhea" id="RHEA:17989"/>
        <dbReference type="Rhea" id="RHEA-COMP:9863"/>
        <dbReference type="Rhea" id="RHEA-COMP:11604"/>
        <dbReference type="ChEBI" id="CHEBI:15378"/>
        <dbReference type="ChEBI" id="CHEBI:29999"/>
        <dbReference type="ChEBI" id="CHEBI:30616"/>
        <dbReference type="ChEBI" id="CHEBI:83421"/>
        <dbReference type="ChEBI" id="CHEBI:456216"/>
        <dbReference type="EC" id="2.7.11.1"/>
    </reaction>
</comment>
<keyword evidence="2" id="KW-0723">Serine/threonine-protein kinase</keyword>
<dbReference type="GO" id="GO:0050684">
    <property type="term" value="P:regulation of mRNA processing"/>
    <property type="evidence" value="ECO:0007669"/>
    <property type="project" value="TreeGrafter"/>
</dbReference>
<keyword evidence="3" id="KW-0808">Transferase</keyword>
<gene>
    <name evidence="9" type="ORF">A1O9_09450</name>
</gene>
<dbReference type="InterPro" id="IPR051334">
    <property type="entry name" value="SRPK"/>
</dbReference>
<dbReference type="PANTHER" id="PTHR47634">
    <property type="entry name" value="PROTEIN KINASE DOMAIN-CONTAINING PROTEIN-RELATED"/>
    <property type="match status" value="1"/>
</dbReference>
<dbReference type="PANTHER" id="PTHR47634:SF9">
    <property type="entry name" value="PROTEIN KINASE DOMAIN-CONTAINING PROTEIN-RELATED"/>
    <property type="match status" value="1"/>
</dbReference>
<keyword evidence="5" id="KW-0418">Kinase</keyword>
<dbReference type="GO" id="GO:0005524">
    <property type="term" value="F:ATP binding"/>
    <property type="evidence" value="ECO:0007669"/>
    <property type="project" value="UniProtKB-KW"/>
</dbReference>
<dbReference type="InterPro" id="IPR011009">
    <property type="entry name" value="Kinase-like_dom_sf"/>
</dbReference>
<comment type="caution">
    <text evidence="9">The sequence shown here is derived from an EMBL/GenBank/DDBJ whole genome shotgun (WGS) entry which is preliminary data.</text>
</comment>
<evidence type="ECO:0000256" key="1">
    <source>
        <dbReference type="ARBA" id="ARBA00012513"/>
    </source>
</evidence>
<dbReference type="STRING" id="1182545.A0A072P2H9"/>
<dbReference type="GO" id="GO:0004674">
    <property type="term" value="F:protein serine/threonine kinase activity"/>
    <property type="evidence" value="ECO:0007669"/>
    <property type="project" value="UniProtKB-KW"/>
</dbReference>
<dbReference type="Proteomes" id="UP000027920">
    <property type="component" value="Unassembled WGS sequence"/>
</dbReference>
<keyword evidence="10" id="KW-1185">Reference proteome</keyword>
<evidence type="ECO:0000313" key="10">
    <source>
        <dbReference type="Proteomes" id="UP000027920"/>
    </source>
</evidence>
<keyword evidence="6" id="KW-0067">ATP-binding</keyword>
<evidence type="ECO:0000256" key="7">
    <source>
        <dbReference type="ARBA" id="ARBA00047899"/>
    </source>
</evidence>
<name>A0A072P2H9_9EURO</name>
<dbReference type="GO" id="GO:0005634">
    <property type="term" value="C:nucleus"/>
    <property type="evidence" value="ECO:0007669"/>
    <property type="project" value="TreeGrafter"/>
</dbReference>
<dbReference type="GO" id="GO:0000245">
    <property type="term" value="P:spliceosomal complex assembly"/>
    <property type="evidence" value="ECO:0007669"/>
    <property type="project" value="TreeGrafter"/>
</dbReference>
<dbReference type="OrthoDB" id="4119926at2759"/>
<protein>
    <recommendedName>
        <fullName evidence="1">non-specific serine/threonine protein kinase</fullName>
        <ecNumber evidence="1">2.7.11.1</ecNumber>
    </recommendedName>
</protein>
<reference evidence="9 10" key="1">
    <citation type="submission" date="2013-03" db="EMBL/GenBank/DDBJ databases">
        <title>The Genome Sequence of Exophiala aquamarina CBS 119918.</title>
        <authorList>
            <consortium name="The Broad Institute Genomics Platform"/>
            <person name="Cuomo C."/>
            <person name="de Hoog S."/>
            <person name="Gorbushina A."/>
            <person name="Walker B."/>
            <person name="Young S.K."/>
            <person name="Zeng Q."/>
            <person name="Gargeya S."/>
            <person name="Fitzgerald M."/>
            <person name="Haas B."/>
            <person name="Abouelleil A."/>
            <person name="Allen A.W."/>
            <person name="Alvarado L."/>
            <person name="Arachchi H.M."/>
            <person name="Berlin A.M."/>
            <person name="Chapman S.B."/>
            <person name="Gainer-Dewar J."/>
            <person name="Goldberg J."/>
            <person name="Griggs A."/>
            <person name="Gujja S."/>
            <person name="Hansen M."/>
            <person name="Howarth C."/>
            <person name="Imamovic A."/>
            <person name="Ireland A."/>
            <person name="Larimer J."/>
            <person name="McCowan C."/>
            <person name="Murphy C."/>
            <person name="Pearson M."/>
            <person name="Poon T.W."/>
            <person name="Priest M."/>
            <person name="Roberts A."/>
            <person name="Saif S."/>
            <person name="Shea T."/>
            <person name="Sisk P."/>
            <person name="Sykes S."/>
            <person name="Wortman J."/>
            <person name="Nusbaum C."/>
            <person name="Birren B."/>
        </authorList>
    </citation>
    <scope>NUCLEOTIDE SEQUENCE [LARGE SCALE GENOMIC DNA]</scope>
    <source>
        <strain evidence="9 10">CBS 119918</strain>
    </source>
</reference>
<evidence type="ECO:0000256" key="4">
    <source>
        <dbReference type="ARBA" id="ARBA00022741"/>
    </source>
</evidence>
<dbReference type="SUPFAM" id="SSF56112">
    <property type="entry name" value="Protein kinase-like (PK-like)"/>
    <property type="match status" value="1"/>
</dbReference>
<dbReference type="GeneID" id="25284359"/>
<sequence>MSGFANIHELYNNPSNVVFEEENFLNYRPGGYHPIALGDTLKDGRYKIYYKLGHGGFSIVWVARDYRLEQWVSVKIAKAERTK</sequence>
<organism evidence="9 10">
    <name type="scientific">Exophiala aquamarina CBS 119918</name>
    <dbReference type="NCBI Taxonomy" id="1182545"/>
    <lineage>
        <taxon>Eukaryota</taxon>
        <taxon>Fungi</taxon>
        <taxon>Dikarya</taxon>
        <taxon>Ascomycota</taxon>
        <taxon>Pezizomycotina</taxon>
        <taxon>Eurotiomycetes</taxon>
        <taxon>Chaetothyriomycetidae</taxon>
        <taxon>Chaetothyriales</taxon>
        <taxon>Herpotrichiellaceae</taxon>
        <taxon>Exophiala</taxon>
    </lineage>
</organism>
<dbReference type="Gene3D" id="3.30.200.20">
    <property type="entry name" value="Phosphorylase Kinase, domain 1"/>
    <property type="match status" value="1"/>
</dbReference>
<proteinExistence type="predicted"/>
<comment type="catalytic activity">
    <reaction evidence="7">
        <text>L-threonyl-[protein] + ATP = O-phospho-L-threonyl-[protein] + ADP + H(+)</text>
        <dbReference type="Rhea" id="RHEA:46608"/>
        <dbReference type="Rhea" id="RHEA-COMP:11060"/>
        <dbReference type="Rhea" id="RHEA-COMP:11605"/>
        <dbReference type="ChEBI" id="CHEBI:15378"/>
        <dbReference type="ChEBI" id="CHEBI:30013"/>
        <dbReference type="ChEBI" id="CHEBI:30616"/>
        <dbReference type="ChEBI" id="CHEBI:61977"/>
        <dbReference type="ChEBI" id="CHEBI:456216"/>
        <dbReference type="EC" id="2.7.11.1"/>
    </reaction>
</comment>
<dbReference type="RefSeq" id="XP_013256874.1">
    <property type="nucleotide sequence ID" value="XM_013401420.1"/>
</dbReference>
<evidence type="ECO:0000256" key="5">
    <source>
        <dbReference type="ARBA" id="ARBA00022777"/>
    </source>
</evidence>
<dbReference type="EMBL" id="AMGV01000010">
    <property type="protein sequence ID" value="KEF54284.1"/>
    <property type="molecule type" value="Genomic_DNA"/>
</dbReference>
<dbReference type="EC" id="2.7.11.1" evidence="1"/>
<accession>A0A072P2H9</accession>
<dbReference type="GO" id="GO:0005737">
    <property type="term" value="C:cytoplasm"/>
    <property type="evidence" value="ECO:0007669"/>
    <property type="project" value="TreeGrafter"/>
</dbReference>
<evidence type="ECO:0000313" key="9">
    <source>
        <dbReference type="EMBL" id="KEF54284.1"/>
    </source>
</evidence>
<dbReference type="HOGENOM" id="CLU_2542587_0_0_1"/>
<evidence type="ECO:0000256" key="3">
    <source>
        <dbReference type="ARBA" id="ARBA00022679"/>
    </source>
</evidence>
<keyword evidence="4" id="KW-0547">Nucleotide-binding</keyword>
<evidence type="ECO:0000256" key="2">
    <source>
        <dbReference type="ARBA" id="ARBA00022527"/>
    </source>
</evidence>